<dbReference type="GO" id="GO:0015558">
    <property type="term" value="F:secondary active p-aminobenzoyl-glutamate transmembrane transporter activity"/>
    <property type="evidence" value="ECO:0007669"/>
    <property type="project" value="InterPro"/>
</dbReference>
<evidence type="ECO:0000256" key="1">
    <source>
        <dbReference type="SAM" id="Phobius"/>
    </source>
</evidence>
<dbReference type="AlphaFoldDB" id="A0AAU7DTK4"/>
<sequence length="213" mass="22506">MGVLRLSRVDLGHADPAGAPLRALDGAIIGNTPFMASLIFIISLAFLICGLAYGKGAKTIYRGAAAVGVIVETFSALAGLLVMFLMIAQFIALFNWTNIPTVAADSAAGALEQINVPPLVLLLAVMVVILLLDFVLPGLVPKWAIFAPVFIPIFATLYVAPQALLVAYRVADSPVNVLTSLMVYLPFNATVAMRYKKDAGIGAVIALMLPYSM</sequence>
<keyword evidence="1" id="KW-0472">Membrane</keyword>
<dbReference type="EMBL" id="CP146203">
    <property type="protein sequence ID" value="XBH20323.1"/>
    <property type="molecule type" value="Genomic_DNA"/>
</dbReference>
<proteinExistence type="predicted"/>
<feature type="transmembrane region" description="Helical" evidence="1">
    <location>
        <begin position="65"/>
        <end position="96"/>
    </location>
</feature>
<dbReference type="InterPro" id="IPR004697">
    <property type="entry name" value="AbgT"/>
</dbReference>
<dbReference type="PANTHER" id="PTHR30282">
    <property type="entry name" value="P-AMINOBENZOYL GLUTAMATE TRANSPORTER"/>
    <property type="match status" value="1"/>
</dbReference>
<keyword evidence="1" id="KW-0812">Transmembrane</keyword>
<gene>
    <name evidence="2" type="ORF">V5R04_08655</name>
</gene>
<protein>
    <submittedName>
        <fullName evidence="2">AbgT family transporter</fullName>
    </submittedName>
</protein>
<dbReference type="PANTHER" id="PTHR30282:SF0">
    <property type="entry name" value="P-AMINOBENZOYL-GLUTAMATE TRANSPORT PROTEIN"/>
    <property type="match status" value="1"/>
</dbReference>
<feature type="transmembrane region" description="Helical" evidence="1">
    <location>
        <begin position="116"/>
        <end position="136"/>
    </location>
</feature>
<organism evidence="2">
    <name type="scientific">Jonesiaceae bacterium BS-20</name>
    <dbReference type="NCBI Taxonomy" id="3120821"/>
    <lineage>
        <taxon>Bacteria</taxon>
        <taxon>Bacillati</taxon>
        <taxon>Actinomycetota</taxon>
        <taxon>Actinomycetes</taxon>
        <taxon>Micrococcales</taxon>
        <taxon>Jonesiaceae</taxon>
    </lineage>
</organism>
<feature type="transmembrane region" description="Helical" evidence="1">
    <location>
        <begin position="143"/>
        <end position="160"/>
    </location>
</feature>
<dbReference type="Pfam" id="PF03806">
    <property type="entry name" value="ABG_transport"/>
    <property type="match status" value="1"/>
</dbReference>
<feature type="transmembrane region" description="Helical" evidence="1">
    <location>
        <begin position="34"/>
        <end position="53"/>
    </location>
</feature>
<feature type="transmembrane region" description="Helical" evidence="1">
    <location>
        <begin position="166"/>
        <end position="187"/>
    </location>
</feature>
<name>A0AAU7DTK4_9MICO</name>
<evidence type="ECO:0000313" key="2">
    <source>
        <dbReference type="EMBL" id="XBH20323.1"/>
    </source>
</evidence>
<keyword evidence="1" id="KW-1133">Transmembrane helix</keyword>
<accession>A0AAU7DTK4</accession>
<dbReference type="GO" id="GO:1902604">
    <property type="term" value="P:p-aminobenzoyl-glutamate transmembrane transport"/>
    <property type="evidence" value="ECO:0007669"/>
    <property type="project" value="InterPro"/>
</dbReference>
<reference evidence="2" key="1">
    <citation type="submission" date="2024-02" db="EMBL/GenBank/DDBJ databases">
        <title>Tomenella chthoni gen. nov. sp. nov., a member of the family Jonesiaceae isolated from bat guano.</title>
        <authorList>
            <person name="Miller S.L."/>
            <person name="King J."/>
            <person name="Sankaranarayanan K."/>
            <person name="Lawson P.A."/>
        </authorList>
    </citation>
    <scope>NUCLEOTIDE SEQUENCE</scope>
    <source>
        <strain evidence="2">BS-20</strain>
    </source>
</reference>